<accession>A0ABQ9DC06</accession>
<organism evidence="1 2">
    <name type="scientific">Willisornis vidua</name>
    <name type="common">Xingu scale-backed antbird</name>
    <dbReference type="NCBI Taxonomy" id="1566151"/>
    <lineage>
        <taxon>Eukaryota</taxon>
        <taxon>Metazoa</taxon>
        <taxon>Chordata</taxon>
        <taxon>Craniata</taxon>
        <taxon>Vertebrata</taxon>
        <taxon>Euteleostomi</taxon>
        <taxon>Archelosauria</taxon>
        <taxon>Archosauria</taxon>
        <taxon>Dinosauria</taxon>
        <taxon>Saurischia</taxon>
        <taxon>Theropoda</taxon>
        <taxon>Coelurosauria</taxon>
        <taxon>Aves</taxon>
        <taxon>Neognathae</taxon>
        <taxon>Neoaves</taxon>
        <taxon>Telluraves</taxon>
        <taxon>Australaves</taxon>
        <taxon>Passeriformes</taxon>
        <taxon>Thamnophilidae</taxon>
        <taxon>Willisornis</taxon>
    </lineage>
</organism>
<proteinExistence type="predicted"/>
<dbReference type="EMBL" id="WHWB01033560">
    <property type="protein sequence ID" value="KAJ7419017.1"/>
    <property type="molecule type" value="Genomic_DNA"/>
</dbReference>
<evidence type="ECO:0000313" key="1">
    <source>
        <dbReference type="EMBL" id="KAJ7419017.1"/>
    </source>
</evidence>
<dbReference type="Proteomes" id="UP001145742">
    <property type="component" value="Unassembled WGS sequence"/>
</dbReference>
<protein>
    <submittedName>
        <fullName evidence="1">Uncharacterized protein</fullName>
    </submittedName>
</protein>
<keyword evidence="2" id="KW-1185">Reference proteome</keyword>
<comment type="caution">
    <text evidence="1">The sequence shown here is derived from an EMBL/GenBank/DDBJ whole genome shotgun (WGS) entry which is preliminary data.</text>
</comment>
<name>A0ABQ9DC06_9PASS</name>
<gene>
    <name evidence="1" type="ORF">WISP_56187</name>
</gene>
<sequence>MSQSYKRDHLFNYSREDPAVLADMLLTFSAGSALGYQVGSYVTGVLDVLHLLRMGELEKDKGKTDPRQHIHTMLIKRGFSDGPDLDPTCQQQSILPACQVQVYDDINIHGKLKSSHNDINTDKWQVNQKTIELVDNEVKPEPKAADHELFLSCFHPLSNMFTY</sequence>
<reference evidence="1" key="1">
    <citation type="submission" date="2019-10" db="EMBL/GenBank/DDBJ databases">
        <authorList>
            <person name="Soares A.E.R."/>
            <person name="Aleixo A."/>
            <person name="Schneider P."/>
            <person name="Miyaki C.Y."/>
            <person name="Schneider M.P."/>
            <person name="Mello C."/>
            <person name="Vasconcelos A.T.R."/>
        </authorList>
    </citation>
    <scope>NUCLEOTIDE SEQUENCE</scope>
    <source>
        <tissue evidence="1">Muscle</tissue>
    </source>
</reference>
<evidence type="ECO:0000313" key="2">
    <source>
        <dbReference type="Proteomes" id="UP001145742"/>
    </source>
</evidence>